<gene>
    <name evidence="1" type="ORF">CKN69_00805</name>
</gene>
<name>A0A5F0MHJ6_CARDV</name>
<dbReference type="RefSeq" id="WP_135014845.1">
    <property type="nucleotide sequence ID" value="NZ_CBCPJX010000006.1"/>
</dbReference>
<protein>
    <recommendedName>
        <fullName evidence="3">DUF771 domain-containing protein</fullName>
    </recommendedName>
</protein>
<accession>A0A5F0MHJ6</accession>
<sequence length="115" mass="13349">MVQILEVSVPIQIPENFVLVEKNEYRKLKENELLGSTWDMKDLRRKLKNMSSSSIKSKLLYPNQKFLDVKNGGFVKYPSGRGSDWRFGALKMANYIEENWSELMTKDDGISSKNK</sequence>
<evidence type="ECO:0000313" key="1">
    <source>
        <dbReference type="EMBL" id="TFJ30481.1"/>
    </source>
</evidence>
<dbReference type="AlphaFoldDB" id="A0A5F0MHJ6"/>
<dbReference type="InterPro" id="IPR008489">
    <property type="entry name" value="DUF771"/>
</dbReference>
<dbReference type="Proteomes" id="UP000297938">
    <property type="component" value="Unassembled WGS sequence"/>
</dbReference>
<comment type="caution">
    <text evidence="1">The sequence shown here is derived from an EMBL/GenBank/DDBJ whole genome shotgun (WGS) entry which is preliminary data.</text>
</comment>
<evidence type="ECO:0000313" key="2">
    <source>
        <dbReference type="Proteomes" id="UP000297938"/>
    </source>
</evidence>
<evidence type="ECO:0008006" key="3">
    <source>
        <dbReference type="Google" id="ProtNLM"/>
    </source>
</evidence>
<organism evidence="1 2">
    <name type="scientific">Carnobacterium divergens</name>
    <name type="common">Lactobacillus divergens</name>
    <dbReference type="NCBI Taxonomy" id="2748"/>
    <lineage>
        <taxon>Bacteria</taxon>
        <taxon>Bacillati</taxon>
        <taxon>Bacillota</taxon>
        <taxon>Bacilli</taxon>
        <taxon>Lactobacillales</taxon>
        <taxon>Carnobacteriaceae</taxon>
        <taxon>Carnobacterium</taxon>
    </lineage>
</organism>
<dbReference type="Pfam" id="PF05595">
    <property type="entry name" value="DUF771"/>
    <property type="match status" value="1"/>
</dbReference>
<dbReference type="EMBL" id="NRPP01000002">
    <property type="protein sequence ID" value="TFJ30481.1"/>
    <property type="molecule type" value="Genomic_DNA"/>
</dbReference>
<reference evidence="1 2" key="1">
    <citation type="journal article" date="2018" name="Int. J. Food Microbiol.">
        <title>Growth of Carnobacterium spp. isolated from chilled vacuum-packaged meat under relevant acidic conditions.</title>
        <authorList>
            <person name="Zhang P."/>
            <person name="Badoni M."/>
            <person name="Ganzle M."/>
            <person name="Yang X."/>
        </authorList>
    </citation>
    <scope>NUCLEOTIDE SEQUENCE [LARGE SCALE GENOMIC DNA]</scope>
    <source>
        <strain evidence="1 2">B2</strain>
    </source>
</reference>
<proteinExistence type="predicted"/>